<protein>
    <submittedName>
        <fullName evidence="13">Uncharacterized protein</fullName>
    </submittedName>
</protein>
<evidence type="ECO:0000313" key="13">
    <source>
        <dbReference type="EMBL" id="KAG5685027.1"/>
    </source>
</evidence>
<dbReference type="GO" id="GO:0036158">
    <property type="term" value="P:outer dynein arm assembly"/>
    <property type="evidence" value="ECO:0007669"/>
    <property type="project" value="TreeGrafter"/>
</dbReference>
<reference evidence="13" key="1">
    <citation type="submission" date="2021-03" db="EMBL/GenBank/DDBJ databases">
        <title>Chromosome level genome of the anhydrobiotic midge Polypedilum vanderplanki.</title>
        <authorList>
            <person name="Yoshida Y."/>
            <person name="Kikawada T."/>
            <person name="Gusev O."/>
        </authorList>
    </citation>
    <scope>NUCLEOTIDE SEQUENCE</scope>
    <source>
        <strain evidence="13">NIAS01</strain>
        <tissue evidence="13">Whole body or cell culture</tissue>
    </source>
</reference>
<dbReference type="SUPFAM" id="SSF50978">
    <property type="entry name" value="WD40 repeat-like"/>
    <property type="match status" value="1"/>
</dbReference>
<evidence type="ECO:0000256" key="11">
    <source>
        <dbReference type="ARBA" id="ARBA00023273"/>
    </source>
</evidence>
<evidence type="ECO:0000256" key="2">
    <source>
        <dbReference type="ARBA" id="ARBA00011059"/>
    </source>
</evidence>
<evidence type="ECO:0000256" key="3">
    <source>
        <dbReference type="ARBA" id="ARBA00022490"/>
    </source>
</evidence>
<dbReference type="InterPro" id="IPR036322">
    <property type="entry name" value="WD40_repeat_dom_sf"/>
</dbReference>
<evidence type="ECO:0000256" key="1">
    <source>
        <dbReference type="ARBA" id="ARBA00004430"/>
    </source>
</evidence>
<keyword evidence="5" id="KW-0493">Microtubule</keyword>
<evidence type="ECO:0000256" key="4">
    <source>
        <dbReference type="ARBA" id="ARBA00022574"/>
    </source>
</evidence>
<keyword evidence="4" id="KW-0853">WD repeat</keyword>
<name>A0A9J6CTK5_POLVA</name>
<keyword evidence="9" id="KW-0505">Motor protein</keyword>
<dbReference type="AlphaFoldDB" id="A0A9J6CTK5"/>
<keyword evidence="14" id="KW-1185">Reference proteome</keyword>
<organism evidence="13 14">
    <name type="scientific">Polypedilum vanderplanki</name>
    <name type="common">Sleeping chironomid midge</name>
    <dbReference type="NCBI Taxonomy" id="319348"/>
    <lineage>
        <taxon>Eukaryota</taxon>
        <taxon>Metazoa</taxon>
        <taxon>Ecdysozoa</taxon>
        <taxon>Arthropoda</taxon>
        <taxon>Hexapoda</taxon>
        <taxon>Insecta</taxon>
        <taxon>Pterygota</taxon>
        <taxon>Neoptera</taxon>
        <taxon>Endopterygota</taxon>
        <taxon>Diptera</taxon>
        <taxon>Nematocera</taxon>
        <taxon>Chironomoidea</taxon>
        <taxon>Chironomidae</taxon>
        <taxon>Chironominae</taxon>
        <taxon>Polypedilum</taxon>
        <taxon>Polypedilum</taxon>
    </lineage>
</organism>
<dbReference type="EMBL" id="JADBJN010000001">
    <property type="protein sequence ID" value="KAG5685027.1"/>
    <property type="molecule type" value="Genomic_DNA"/>
</dbReference>
<comment type="subcellular location">
    <subcellularLocation>
        <location evidence="1">Cytoplasm</location>
        <location evidence="1">Cytoskeleton</location>
        <location evidence="1">Cilium axoneme</location>
    </subcellularLocation>
</comment>
<gene>
    <name evidence="13" type="ORF">PVAND_014230</name>
</gene>
<dbReference type="InterPro" id="IPR015943">
    <property type="entry name" value="WD40/YVTN_repeat-like_dom_sf"/>
</dbReference>
<dbReference type="PANTHER" id="PTHR12442">
    <property type="entry name" value="DYNEIN INTERMEDIATE CHAIN"/>
    <property type="match status" value="1"/>
</dbReference>
<evidence type="ECO:0000256" key="12">
    <source>
        <dbReference type="SAM" id="Coils"/>
    </source>
</evidence>
<evidence type="ECO:0000256" key="5">
    <source>
        <dbReference type="ARBA" id="ARBA00022701"/>
    </source>
</evidence>
<dbReference type="SMART" id="SM00320">
    <property type="entry name" value="WD40"/>
    <property type="match status" value="4"/>
</dbReference>
<dbReference type="GO" id="GO:0045503">
    <property type="term" value="F:dynein light chain binding"/>
    <property type="evidence" value="ECO:0007669"/>
    <property type="project" value="TreeGrafter"/>
</dbReference>
<evidence type="ECO:0000256" key="6">
    <source>
        <dbReference type="ARBA" id="ARBA00022737"/>
    </source>
</evidence>
<comment type="caution">
    <text evidence="13">The sequence shown here is derived from an EMBL/GenBank/DDBJ whole genome shotgun (WGS) entry which is preliminary data.</text>
</comment>
<dbReference type="GO" id="GO:0005874">
    <property type="term" value="C:microtubule"/>
    <property type="evidence" value="ECO:0007669"/>
    <property type="project" value="UniProtKB-KW"/>
</dbReference>
<keyword evidence="11" id="KW-0966">Cell projection</keyword>
<keyword evidence="3" id="KW-0963">Cytoplasm</keyword>
<keyword evidence="7" id="KW-0243">Dynein</keyword>
<evidence type="ECO:0000256" key="10">
    <source>
        <dbReference type="ARBA" id="ARBA00023212"/>
    </source>
</evidence>
<dbReference type="PANTHER" id="PTHR12442:SF7">
    <property type="entry name" value="DYNEIN AXONEMAL INTERMEDIATE CHAIN 2"/>
    <property type="match status" value="1"/>
</dbReference>
<keyword evidence="6" id="KW-0677">Repeat</keyword>
<evidence type="ECO:0000256" key="7">
    <source>
        <dbReference type="ARBA" id="ARBA00023017"/>
    </source>
</evidence>
<keyword evidence="10" id="KW-0206">Cytoskeleton</keyword>
<accession>A0A9J6CTK5</accession>
<dbReference type="GO" id="GO:0045504">
    <property type="term" value="F:dynein heavy chain binding"/>
    <property type="evidence" value="ECO:0007669"/>
    <property type="project" value="TreeGrafter"/>
</dbReference>
<dbReference type="InterPro" id="IPR050687">
    <property type="entry name" value="Dynein_IC"/>
</dbReference>
<dbReference type="Gene3D" id="2.130.10.10">
    <property type="entry name" value="YVTN repeat-like/Quinoprotein amine dehydrogenase"/>
    <property type="match status" value="1"/>
</dbReference>
<sequence length="563" mass="65617">MKRYRRTIPKFKDFDEVIVSYEKTKKKRIKILNPCDNAIQNCSFSCETYVTTENPILVSSGVNHVEGGWPKDINRLDEEQTARYRKKQEKDEAYVTQMKKIIKSCSDAIYQNNAINLYENYFEDIEEIDLKEEYSSKTLNMYRDGTKRNVRKIQWNPDDGTKFTTSHSGNETYFDYLIDEENTMHIWDVDYPKSPIITLDNYAQSQCFEYNPKEHSILVTGMVTGQICVYDTRSNQKFPQLISVRETSHKDQVNSVTFYCSKTNMEFFSGSSAGEICWWDQRNLNEPIDVLLFEPETMKDGITKTEQKAFGILWNIALEYESTIPTKYMVGTDHGVVYICNKRFKTPADRIYSRVQCHAGFISAVQRNPSFLKFFLSVGDFQAKIWCEELKEQPIFWTKEYSSELTFGCWNSVRCSSFYLCRMDGVFDAWDVIHRSDRPVLSTKISDYTLLTCEPHKEGKLNLIGTSGGDIHLLEMSENLSTSTANDRPAMAVVLDRETRREKLLENKQRELKLKEKEKEREQIRIKLGLPDPEEVELNLANDLAKQAEVTFHLQIEQLKLHC</sequence>
<evidence type="ECO:0000313" key="14">
    <source>
        <dbReference type="Proteomes" id="UP001107558"/>
    </source>
</evidence>
<dbReference type="InterPro" id="IPR001680">
    <property type="entry name" value="WD40_rpt"/>
</dbReference>
<dbReference type="Proteomes" id="UP001107558">
    <property type="component" value="Chromosome 1"/>
</dbReference>
<proteinExistence type="inferred from homology"/>
<dbReference type="GO" id="GO:0036157">
    <property type="term" value="C:outer dynein arm"/>
    <property type="evidence" value="ECO:0007669"/>
    <property type="project" value="TreeGrafter"/>
</dbReference>
<comment type="similarity">
    <text evidence="2">Belongs to the dynein intermediate chain family.</text>
</comment>
<keyword evidence="12" id="KW-0175">Coiled coil</keyword>
<keyword evidence="8" id="KW-0969">Cilium</keyword>
<evidence type="ECO:0000256" key="8">
    <source>
        <dbReference type="ARBA" id="ARBA00023069"/>
    </source>
</evidence>
<evidence type="ECO:0000256" key="9">
    <source>
        <dbReference type="ARBA" id="ARBA00023175"/>
    </source>
</evidence>
<feature type="coiled-coil region" evidence="12">
    <location>
        <begin position="495"/>
        <end position="527"/>
    </location>
</feature>
<dbReference type="OrthoDB" id="366230at2759"/>
<dbReference type="GO" id="GO:0003341">
    <property type="term" value="P:cilium movement"/>
    <property type="evidence" value="ECO:0007669"/>
    <property type="project" value="TreeGrafter"/>
</dbReference>